<gene>
    <name evidence="2" type="ORF">NDU88_005351</name>
</gene>
<dbReference type="AlphaFoldDB" id="A0AAV7TU16"/>
<dbReference type="EMBL" id="JANPWB010000006">
    <property type="protein sequence ID" value="KAJ1180127.1"/>
    <property type="molecule type" value="Genomic_DNA"/>
</dbReference>
<feature type="region of interest" description="Disordered" evidence="1">
    <location>
        <begin position="32"/>
        <end position="90"/>
    </location>
</feature>
<organism evidence="2 3">
    <name type="scientific">Pleurodeles waltl</name>
    <name type="common">Iberian ribbed newt</name>
    <dbReference type="NCBI Taxonomy" id="8319"/>
    <lineage>
        <taxon>Eukaryota</taxon>
        <taxon>Metazoa</taxon>
        <taxon>Chordata</taxon>
        <taxon>Craniata</taxon>
        <taxon>Vertebrata</taxon>
        <taxon>Euteleostomi</taxon>
        <taxon>Amphibia</taxon>
        <taxon>Batrachia</taxon>
        <taxon>Caudata</taxon>
        <taxon>Salamandroidea</taxon>
        <taxon>Salamandridae</taxon>
        <taxon>Pleurodelinae</taxon>
        <taxon>Pleurodeles</taxon>
    </lineage>
</organism>
<comment type="caution">
    <text evidence="2">The sequence shown here is derived from an EMBL/GenBank/DDBJ whole genome shotgun (WGS) entry which is preliminary data.</text>
</comment>
<dbReference type="Proteomes" id="UP001066276">
    <property type="component" value="Chromosome 3_2"/>
</dbReference>
<protein>
    <submittedName>
        <fullName evidence="2">Uncharacterized protein</fullName>
    </submittedName>
</protein>
<evidence type="ECO:0000313" key="3">
    <source>
        <dbReference type="Proteomes" id="UP001066276"/>
    </source>
</evidence>
<reference evidence="2" key="1">
    <citation type="journal article" date="2022" name="bioRxiv">
        <title>Sequencing and chromosome-scale assembly of the giantPleurodeles waltlgenome.</title>
        <authorList>
            <person name="Brown T."/>
            <person name="Elewa A."/>
            <person name="Iarovenko S."/>
            <person name="Subramanian E."/>
            <person name="Araus A.J."/>
            <person name="Petzold A."/>
            <person name="Susuki M."/>
            <person name="Suzuki K.-i.T."/>
            <person name="Hayashi T."/>
            <person name="Toyoda A."/>
            <person name="Oliveira C."/>
            <person name="Osipova E."/>
            <person name="Leigh N.D."/>
            <person name="Simon A."/>
            <person name="Yun M.H."/>
        </authorList>
    </citation>
    <scope>NUCLEOTIDE SEQUENCE</scope>
    <source>
        <strain evidence="2">20211129_DDA</strain>
        <tissue evidence="2">Liver</tissue>
    </source>
</reference>
<evidence type="ECO:0000256" key="1">
    <source>
        <dbReference type="SAM" id="MobiDB-lite"/>
    </source>
</evidence>
<accession>A0AAV7TU16</accession>
<name>A0AAV7TU16_PLEWA</name>
<feature type="compositionally biased region" description="Basic and acidic residues" evidence="1">
    <location>
        <begin position="73"/>
        <end position="82"/>
    </location>
</feature>
<sequence>MRSTASNMNNEWAVIRDYPGCVVCARYSMLRQPVKPNPPSRRGPATARGPVRPAQAPAHVAPDQGGGPGSGAPDREARRGPTGERAAPVGSQRRLLLAAARAHLLCSGFQALQPGPGQIAAHAAHPSRRGQPQTPQQGGLGVPATATREAPGGNQGIHPGVTRQPLHSRRKRPDPTVTGAVRAAASQSLALRHRIGPATPESSVLPPDGGGLLAR</sequence>
<evidence type="ECO:0000313" key="2">
    <source>
        <dbReference type="EMBL" id="KAJ1180127.1"/>
    </source>
</evidence>
<feature type="region of interest" description="Disordered" evidence="1">
    <location>
        <begin position="117"/>
        <end position="215"/>
    </location>
</feature>
<proteinExistence type="predicted"/>
<keyword evidence="3" id="KW-1185">Reference proteome</keyword>